<feature type="domain" description="ZP" evidence="7">
    <location>
        <begin position="213"/>
        <end position="459"/>
    </location>
</feature>
<evidence type="ECO:0000256" key="4">
    <source>
        <dbReference type="PROSITE-ProRule" id="PRU00059"/>
    </source>
</evidence>
<dbReference type="PROSITE" id="PS51034">
    <property type="entry name" value="ZP_2"/>
    <property type="match status" value="1"/>
</dbReference>
<evidence type="ECO:0000259" key="7">
    <source>
        <dbReference type="PROSITE" id="PS51034"/>
    </source>
</evidence>
<dbReference type="SUPFAM" id="SSF49854">
    <property type="entry name" value="Spermadhesin, CUB domain"/>
    <property type="match status" value="1"/>
</dbReference>
<comment type="caution">
    <text evidence="4">Lacks conserved residue(s) required for the propagation of feature annotation.</text>
</comment>
<keyword evidence="1" id="KW-0732">Signal</keyword>
<dbReference type="Pfam" id="PF00100">
    <property type="entry name" value="Zona_pellucida"/>
    <property type="match status" value="1"/>
</dbReference>
<sequence>MEKYQGWIKMQGRIAKFTGFHSKYCCRKRCQTVQVVDVTDCTSLLAISLDPQALYSNAGFEKTGFDGEERVMCLVNDHSSSLLILHFPSGYFSCGGLLQALSGSIQSPGYPSSYPNNAHCVWLIRLRDTARRIELQFTDVELQGACQDEYIEIYDGPPKSSPLLGRICSRSRLTYTSSSNFMSVRFYSDSRYSSGSFRAQYQSFPADQNTTLLCLPTHMRAVVDRHYLQSQGYSVASISLADPTCRPKITSTEVIFNISYSDCGTRRQVGGNSEMITYSNVIKVPAPGKVIKRQKDLHLHISCKMLQDTWVQVMYIADDVIDVNETQYGRFDVNLMFYNSSSFQWPVHDFPYYVDMDQNLFLQASLHSSDQNLTVFVDTCVASPNSSDFRALVYELTKSGCASDPTYTPFPSPRHDVARFGFNAFSFVNRFPSVFLRCELVVCSYQDYSSRCYQGCVSRFKRSADSSHKEVTVVIGPVQLREAPLASDIQAKGETLSSVPATSSHIPLAVTTAVLVAVLLTVGGFLWKQKLQEAIPYQKL</sequence>
<dbReference type="FunFam" id="2.60.40.4100:FF:000005">
    <property type="entry name" value="Deleted in malignant brain tumors 1"/>
    <property type="match status" value="1"/>
</dbReference>
<dbReference type="InterPro" id="IPR048290">
    <property type="entry name" value="ZP_chr"/>
</dbReference>
<dbReference type="Gene3D" id="2.60.40.3210">
    <property type="entry name" value="Zona pellucida, ZP-N domain"/>
    <property type="match status" value="1"/>
</dbReference>
<dbReference type="InterPro" id="IPR001507">
    <property type="entry name" value="ZP_dom"/>
</dbReference>
<dbReference type="Ensembl" id="ENSCUST00005015875.1">
    <property type="protein sequence ID" value="ENSCUSP00005015287.1"/>
    <property type="gene ID" value="ENSCUSG00005009798.1"/>
</dbReference>
<keyword evidence="2" id="KW-1015">Disulfide bond</keyword>
<reference evidence="8" key="3">
    <citation type="submission" date="2025-09" db="UniProtKB">
        <authorList>
            <consortium name="Ensembl"/>
        </authorList>
    </citation>
    <scope>IDENTIFICATION</scope>
</reference>
<dbReference type="InterPro" id="IPR042235">
    <property type="entry name" value="ZP-C_dom"/>
</dbReference>
<reference evidence="8" key="2">
    <citation type="submission" date="2025-08" db="UniProtKB">
        <authorList>
            <consortium name="Ensembl"/>
        </authorList>
    </citation>
    <scope>IDENTIFICATION</scope>
</reference>
<dbReference type="PANTHER" id="PTHR14002">
    <property type="entry name" value="ENDOGLIN/TGF-BETA RECEPTOR TYPE III"/>
    <property type="match status" value="1"/>
</dbReference>
<evidence type="ECO:0000256" key="5">
    <source>
        <dbReference type="SAM" id="Phobius"/>
    </source>
</evidence>
<proteinExistence type="predicted"/>
<keyword evidence="5" id="KW-1133">Transmembrane helix</keyword>
<dbReference type="SMART" id="SM00042">
    <property type="entry name" value="CUB"/>
    <property type="match status" value="1"/>
</dbReference>
<evidence type="ECO:0000259" key="6">
    <source>
        <dbReference type="PROSITE" id="PS01180"/>
    </source>
</evidence>
<dbReference type="Proteomes" id="UP000694563">
    <property type="component" value="Chromosome 8"/>
</dbReference>
<dbReference type="InterPro" id="IPR055356">
    <property type="entry name" value="ZP-N"/>
</dbReference>
<dbReference type="Gene3D" id="2.60.40.4100">
    <property type="entry name" value="Zona pellucida, ZP-C domain"/>
    <property type="match status" value="1"/>
</dbReference>
<dbReference type="PROSITE" id="PS01180">
    <property type="entry name" value="CUB"/>
    <property type="match status" value="1"/>
</dbReference>
<feature type="domain" description="CUB" evidence="6">
    <location>
        <begin position="94"/>
        <end position="204"/>
    </location>
</feature>
<dbReference type="PANTHER" id="PTHR14002:SF38">
    <property type="entry name" value="CUB AND ZONA PELLUCIDA-LIKE DOMAIN-CONTAINING PROTEIN 1"/>
    <property type="match status" value="1"/>
</dbReference>
<dbReference type="InterPro" id="IPR055355">
    <property type="entry name" value="ZP-C"/>
</dbReference>
<keyword evidence="5" id="KW-0812">Transmembrane</keyword>
<dbReference type="Pfam" id="PF23344">
    <property type="entry name" value="ZP-N"/>
    <property type="match status" value="1"/>
</dbReference>
<organism evidence="8 9">
    <name type="scientific">Catharus ustulatus</name>
    <name type="common">Russet-backed thrush</name>
    <name type="synonym">Hylocichla ustulatus</name>
    <dbReference type="NCBI Taxonomy" id="91951"/>
    <lineage>
        <taxon>Eukaryota</taxon>
        <taxon>Metazoa</taxon>
        <taxon>Chordata</taxon>
        <taxon>Craniata</taxon>
        <taxon>Vertebrata</taxon>
        <taxon>Euteleostomi</taxon>
        <taxon>Archelosauria</taxon>
        <taxon>Archosauria</taxon>
        <taxon>Dinosauria</taxon>
        <taxon>Saurischia</taxon>
        <taxon>Theropoda</taxon>
        <taxon>Coelurosauria</taxon>
        <taxon>Aves</taxon>
        <taxon>Neognathae</taxon>
        <taxon>Neoaves</taxon>
        <taxon>Telluraves</taxon>
        <taxon>Australaves</taxon>
        <taxon>Passeriformes</taxon>
        <taxon>Turdidae</taxon>
        <taxon>Catharus</taxon>
    </lineage>
</organism>
<dbReference type="SMART" id="SM00241">
    <property type="entry name" value="ZP"/>
    <property type="match status" value="1"/>
</dbReference>
<evidence type="ECO:0008006" key="10">
    <source>
        <dbReference type="Google" id="ProtNLM"/>
    </source>
</evidence>
<dbReference type="Gene3D" id="2.60.120.290">
    <property type="entry name" value="Spermadhesin, CUB domain"/>
    <property type="match status" value="1"/>
</dbReference>
<evidence type="ECO:0000313" key="9">
    <source>
        <dbReference type="Proteomes" id="UP000694563"/>
    </source>
</evidence>
<name>A0A8C3UQ93_CATUS</name>
<dbReference type="CDD" id="cd00041">
    <property type="entry name" value="CUB"/>
    <property type="match status" value="1"/>
</dbReference>
<dbReference type="Pfam" id="PF00431">
    <property type="entry name" value="CUB"/>
    <property type="match status" value="1"/>
</dbReference>
<reference evidence="8" key="1">
    <citation type="submission" date="2020-10" db="EMBL/GenBank/DDBJ databases">
        <title>Catharus ustulatus (Swainson's thrush) genome, bCatUst1, primary haplotype v2.</title>
        <authorList>
            <person name="Delmore K."/>
            <person name="Vafadar M."/>
            <person name="Formenti G."/>
            <person name="Chow W."/>
            <person name="Pelan S."/>
            <person name="Howe K."/>
            <person name="Rhie A."/>
            <person name="Mountcastle J."/>
            <person name="Haase B."/>
            <person name="Fedrigo O."/>
            <person name="Jarvis E.D."/>
        </authorList>
    </citation>
    <scope>NUCLEOTIDE SEQUENCE [LARGE SCALE GENOMIC DNA]</scope>
</reference>
<keyword evidence="3" id="KW-0325">Glycoprotein</keyword>
<dbReference type="PRINTS" id="PR00023">
    <property type="entry name" value="ZPELLUCIDA"/>
</dbReference>
<feature type="transmembrane region" description="Helical" evidence="5">
    <location>
        <begin position="506"/>
        <end position="527"/>
    </location>
</feature>
<dbReference type="InterPro" id="IPR000859">
    <property type="entry name" value="CUB_dom"/>
</dbReference>
<evidence type="ECO:0000313" key="8">
    <source>
        <dbReference type="Ensembl" id="ENSCUSP00005015287.1"/>
    </source>
</evidence>
<evidence type="ECO:0000256" key="3">
    <source>
        <dbReference type="ARBA" id="ARBA00023180"/>
    </source>
</evidence>
<evidence type="ECO:0000256" key="1">
    <source>
        <dbReference type="ARBA" id="ARBA00022729"/>
    </source>
</evidence>
<evidence type="ECO:0000256" key="2">
    <source>
        <dbReference type="ARBA" id="ARBA00023157"/>
    </source>
</evidence>
<keyword evidence="5" id="KW-0472">Membrane</keyword>
<dbReference type="AlphaFoldDB" id="A0A8C3UQ93"/>
<dbReference type="InterPro" id="IPR035914">
    <property type="entry name" value="Sperma_CUB_dom_sf"/>
</dbReference>
<keyword evidence="9" id="KW-1185">Reference proteome</keyword>
<protein>
    <recommendedName>
        <fullName evidence="10">CUB and zona pellucida-like domain-containing protein 1</fullName>
    </recommendedName>
</protein>
<dbReference type="FunFam" id="2.60.120.290:FF:000013">
    <property type="entry name" value="Membrane frizzled-related protein"/>
    <property type="match status" value="1"/>
</dbReference>
<accession>A0A8C3UQ93</accession>